<proteinExistence type="predicted"/>
<accession>A0A8S1PT42</accession>
<name>A0A8S1PT42_9CILI</name>
<dbReference type="Proteomes" id="UP000692954">
    <property type="component" value="Unassembled WGS sequence"/>
</dbReference>
<reference evidence="1" key="1">
    <citation type="submission" date="2021-01" db="EMBL/GenBank/DDBJ databases">
        <authorList>
            <consortium name="Genoscope - CEA"/>
            <person name="William W."/>
        </authorList>
    </citation>
    <scope>NUCLEOTIDE SEQUENCE</scope>
</reference>
<keyword evidence="2" id="KW-1185">Reference proteome</keyword>
<evidence type="ECO:0000313" key="2">
    <source>
        <dbReference type="Proteomes" id="UP000692954"/>
    </source>
</evidence>
<protein>
    <submittedName>
        <fullName evidence="1">Uncharacterized protein</fullName>
    </submittedName>
</protein>
<dbReference type="AlphaFoldDB" id="A0A8S1PT42"/>
<organism evidence="1 2">
    <name type="scientific">Paramecium sonneborni</name>
    <dbReference type="NCBI Taxonomy" id="65129"/>
    <lineage>
        <taxon>Eukaryota</taxon>
        <taxon>Sar</taxon>
        <taxon>Alveolata</taxon>
        <taxon>Ciliophora</taxon>
        <taxon>Intramacronucleata</taxon>
        <taxon>Oligohymenophorea</taxon>
        <taxon>Peniculida</taxon>
        <taxon>Parameciidae</taxon>
        <taxon>Paramecium</taxon>
    </lineage>
</organism>
<evidence type="ECO:0000313" key="1">
    <source>
        <dbReference type="EMBL" id="CAD8106457.1"/>
    </source>
</evidence>
<gene>
    <name evidence="1" type="ORF">PSON_ATCC_30995.1.T0860219</name>
</gene>
<dbReference type="EMBL" id="CAJJDN010000086">
    <property type="protein sequence ID" value="CAD8106457.1"/>
    <property type="molecule type" value="Genomic_DNA"/>
</dbReference>
<sequence>MKESDVNLKFLTNSYIDEGIALKYIRQEINLQIKLSSKLKNWPNLPEFIGIEIDMCFNNILGVINTKFIEHACQLKKKVQQEVLNIKYLGGILLKLWGKKQG</sequence>
<comment type="caution">
    <text evidence="1">The sequence shown here is derived from an EMBL/GenBank/DDBJ whole genome shotgun (WGS) entry which is preliminary data.</text>
</comment>